<proteinExistence type="predicted"/>
<name>A0ABU5H0W8_9BACT</name>
<dbReference type="EMBL" id="JAXIVS010000001">
    <property type="protein sequence ID" value="MDY7225745.1"/>
    <property type="molecule type" value="Genomic_DNA"/>
</dbReference>
<keyword evidence="2" id="KW-1185">Reference proteome</keyword>
<gene>
    <name evidence="1" type="ORF">SYV04_05100</name>
</gene>
<dbReference type="Proteomes" id="UP001291309">
    <property type="component" value="Unassembled WGS sequence"/>
</dbReference>
<evidence type="ECO:0000313" key="2">
    <source>
        <dbReference type="Proteomes" id="UP001291309"/>
    </source>
</evidence>
<accession>A0ABU5H0W8</accession>
<dbReference type="RefSeq" id="WP_321544448.1">
    <property type="nucleotide sequence ID" value="NZ_JAXIVS010000001.1"/>
</dbReference>
<evidence type="ECO:0000313" key="1">
    <source>
        <dbReference type="EMBL" id="MDY7225745.1"/>
    </source>
</evidence>
<organism evidence="1 2">
    <name type="scientific">Hyalangium rubrum</name>
    <dbReference type="NCBI Taxonomy" id="3103134"/>
    <lineage>
        <taxon>Bacteria</taxon>
        <taxon>Pseudomonadati</taxon>
        <taxon>Myxococcota</taxon>
        <taxon>Myxococcia</taxon>
        <taxon>Myxococcales</taxon>
        <taxon>Cystobacterineae</taxon>
        <taxon>Archangiaceae</taxon>
        <taxon>Hyalangium</taxon>
    </lineage>
</organism>
<reference evidence="1 2" key="1">
    <citation type="submission" date="2023-12" db="EMBL/GenBank/DDBJ databases">
        <title>the genome sequence of Hyalangium sp. s54d21.</title>
        <authorList>
            <person name="Zhang X."/>
        </authorList>
    </citation>
    <scope>NUCLEOTIDE SEQUENCE [LARGE SCALE GENOMIC DNA]</scope>
    <source>
        <strain evidence="2">s54d21</strain>
    </source>
</reference>
<comment type="caution">
    <text evidence="1">The sequence shown here is derived from an EMBL/GenBank/DDBJ whole genome shotgun (WGS) entry which is preliminary data.</text>
</comment>
<protein>
    <submittedName>
        <fullName evidence="1">Uncharacterized protein</fullName>
    </submittedName>
</protein>
<sequence length="870" mass="98179">MDRLPDQFRERLQSRALYGGPYKPEEGCAAIQRRAYEVGIALSPMQAAEMASSLGQDPLLIALHEPDKAVRSDAVISRFITRSLQRTAASVEDGLGLSNFKDALSRLANVMLEQRVLSPRWSDLQRWFPDDNKMALQALGRLASRRELIRRDPQGDDDILAFRHDRVRDQLLSEAIASGLQTGTLSHSVLAEPFYAELVGTALLADRNIGHSWVTQVREANPLALFHALKLFREPSVELHQAILAEIEVWLVDPVTFDQRNSHLLWAVQQKLAETDSPLVLQLTKRMRQKSWPVVQARFRNGDAQAGALFCTMVGPGSKAEWRDQLIDHATAHYGARIITDLDQMLRTLPPGEQRIGALNLAGHLGMPVFAASIANAWTTNTHLPEELSAFIWAAARCGSNDPASLLEPICTAWAALPEERNTKGAPESRYEIAETEVQWAMAREGLPSTVIHYFITRAELEDLASPITYMLHGLDHPDVMEFLVRSATARLRYDFSTLCEPWDVHRRRGRKLGPASLARLRDIWLDVNQEVDVRCRSICLWGGSAEVADLDTLRKIEPTSPLYKDAIRIRMLLGDPDSHTGFQAMLAAGQRRSYWWQFARHVCSPDFLRSLDAELARRGQETTREWYQEGSGLDNFLSEIIQRLPSSEAEVLLDRHWEHLRFSYLFTAAALFVSTPLTCQLVAQSISKCPEPRQLLRFLGGHYGLVWEGHGPRAALKQLESLTPYLEHLGEVDILQLWTHCNRMGFHAWRQKHLDQYVSTKYRIRHGLDDDALSKGLDDIVAKRHGYIHHWIEQFEERGDSPRRAVMVVTAWLRGRQTLEALKVAAEVIVSLGARADLGLLDLKAIEPADAAAKVLADSCFALFRRSLQ</sequence>